<evidence type="ECO:0000313" key="2">
    <source>
        <dbReference type="EMBL" id="AKH46176.1"/>
    </source>
</evidence>
<proteinExistence type="predicted"/>
<protein>
    <submittedName>
        <fullName evidence="2">Uncharacterized protein</fullName>
    </submittedName>
</protein>
<feature type="compositionally biased region" description="Polar residues" evidence="1">
    <location>
        <begin position="47"/>
        <end position="59"/>
    </location>
</feature>
<accession>A0A0F7L5A8</accession>
<reference evidence="2" key="1">
    <citation type="journal article" date="2015" name="Front. Microbiol.">
        <title>Combining genomic sequencing methods to explore viral diversity and reveal potential virus-host interactions.</title>
        <authorList>
            <person name="Chow C.E."/>
            <person name="Winget D.M."/>
            <person name="White R.A.III."/>
            <person name="Hallam S.J."/>
            <person name="Suttle C.A."/>
        </authorList>
    </citation>
    <scope>NUCLEOTIDE SEQUENCE</scope>
    <source>
        <strain evidence="2">Anoxic3_4</strain>
    </source>
</reference>
<name>A0A0F7L5A8_9VIRU</name>
<feature type="region of interest" description="Disordered" evidence="1">
    <location>
        <begin position="31"/>
        <end position="88"/>
    </location>
</feature>
<organism evidence="2">
    <name type="scientific">uncultured marine virus</name>
    <dbReference type="NCBI Taxonomy" id="186617"/>
    <lineage>
        <taxon>Viruses</taxon>
        <taxon>environmental samples</taxon>
    </lineage>
</organism>
<dbReference type="EMBL" id="KR029579">
    <property type="protein sequence ID" value="AKH46176.1"/>
    <property type="molecule type" value="Genomic_DNA"/>
</dbReference>
<evidence type="ECO:0000256" key="1">
    <source>
        <dbReference type="SAM" id="MobiDB-lite"/>
    </source>
</evidence>
<reference evidence="2" key="2">
    <citation type="submission" date="2015-03" db="EMBL/GenBank/DDBJ databases">
        <authorList>
            <person name="Chow C.-E.T."/>
            <person name="Winget D.M."/>
            <person name="White R.A.III."/>
            <person name="Hallam S.J."/>
            <person name="Suttle C.A."/>
        </authorList>
    </citation>
    <scope>NUCLEOTIDE SEQUENCE</scope>
    <source>
        <strain evidence="2">Anoxic3_4</strain>
    </source>
</reference>
<sequence length="88" mass="9937">MPQKPQDQGFVTAARPLLAIGSRSSPHIIPNFPKSRKDSQNLHLHRTQSPNPQTATFSRTPEPHLYVSRRSFQNYPPRDSPSYVAGFP</sequence>